<evidence type="ECO:0000256" key="2">
    <source>
        <dbReference type="ARBA" id="ARBA00022741"/>
    </source>
</evidence>
<name>A8F6X6_PSELT</name>
<dbReference type="InterPro" id="IPR027417">
    <property type="entry name" value="P-loop_NTPase"/>
</dbReference>
<accession>A8F6X6</accession>
<reference evidence="5 6" key="1">
    <citation type="submission" date="2007-08" db="EMBL/GenBank/DDBJ databases">
        <title>Complete sequence of Thermotoga lettingae TMO.</title>
        <authorList>
            <consortium name="US DOE Joint Genome Institute"/>
            <person name="Copeland A."/>
            <person name="Lucas S."/>
            <person name="Lapidus A."/>
            <person name="Barry K."/>
            <person name="Glavina del Rio T."/>
            <person name="Dalin E."/>
            <person name="Tice H."/>
            <person name="Pitluck S."/>
            <person name="Foster B."/>
            <person name="Bruce D."/>
            <person name="Schmutz J."/>
            <person name="Larimer F."/>
            <person name="Land M."/>
            <person name="Hauser L."/>
            <person name="Kyrpides N."/>
            <person name="Mikhailova N."/>
            <person name="Nelson K."/>
            <person name="Gogarten J.P."/>
            <person name="Noll K."/>
            <person name="Richardson P."/>
        </authorList>
    </citation>
    <scope>NUCLEOTIDE SEQUENCE [LARGE SCALE GENOMIC DNA]</scope>
    <source>
        <strain evidence="6">ATCC BAA-301 / DSM 14385 / NBRC 107922 / TMO</strain>
    </source>
</reference>
<dbReference type="EMBL" id="CP000812">
    <property type="protein sequence ID" value="ABV33910.1"/>
    <property type="molecule type" value="Genomic_DNA"/>
</dbReference>
<dbReference type="AlphaFoldDB" id="A8F6X6"/>
<dbReference type="GO" id="GO:0005524">
    <property type="term" value="F:ATP binding"/>
    <property type="evidence" value="ECO:0007669"/>
    <property type="project" value="UniProtKB-KW"/>
</dbReference>
<evidence type="ECO:0000256" key="3">
    <source>
        <dbReference type="ARBA" id="ARBA00022840"/>
    </source>
</evidence>
<dbReference type="STRING" id="416591.Tlet_1353"/>
<dbReference type="InterPro" id="IPR050166">
    <property type="entry name" value="ABC_transporter_ATP-bind"/>
</dbReference>
<evidence type="ECO:0000313" key="5">
    <source>
        <dbReference type="EMBL" id="ABV33910.1"/>
    </source>
</evidence>
<dbReference type="InterPro" id="IPR017871">
    <property type="entry name" value="ABC_transporter-like_CS"/>
</dbReference>
<dbReference type="InterPro" id="IPR003593">
    <property type="entry name" value="AAA+_ATPase"/>
</dbReference>
<dbReference type="Proteomes" id="UP000002016">
    <property type="component" value="Chromosome"/>
</dbReference>
<dbReference type="KEGG" id="tle:Tlet_1353"/>
<keyword evidence="6" id="KW-1185">Reference proteome</keyword>
<evidence type="ECO:0000256" key="1">
    <source>
        <dbReference type="ARBA" id="ARBA00022448"/>
    </source>
</evidence>
<organism evidence="5 6">
    <name type="scientific">Pseudothermotoga lettingae (strain ATCC BAA-301 / DSM 14385 / NBRC 107922 / TMO)</name>
    <name type="common">Thermotoga lettingae</name>
    <dbReference type="NCBI Taxonomy" id="416591"/>
    <lineage>
        <taxon>Bacteria</taxon>
        <taxon>Thermotogati</taxon>
        <taxon>Thermotogota</taxon>
        <taxon>Thermotogae</taxon>
        <taxon>Thermotogales</taxon>
        <taxon>Thermotogaceae</taxon>
        <taxon>Pseudothermotoga</taxon>
    </lineage>
</organism>
<dbReference type="SMART" id="SM00382">
    <property type="entry name" value="AAA"/>
    <property type="match status" value="1"/>
</dbReference>
<sequence>MKKLFELKSVSKDFGKLRVLKNINLTFYEGESIAIVGKSGCGKTTLLRIIASLDMPSSGEIKKSTNRIGYVFQEDRLIPWYTVLDNLLFVCNEKKTALSALKLVGLESFHNYRPTKLSGGMKQRVNFARAISIKPELLLLDEPFQSLDLLTKTKLIEDFSNIIKKLNISTVLVTHDVREAVSIAEKIYVLAGQPATIVDEIKIEQSQKGMFNPGFIEIEKKILKLQSS</sequence>
<dbReference type="SUPFAM" id="SSF52540">
    <property type="entry name" value="P-loop containing nucleoside triphosphate hydrolases"/>
    <property type="match status" value="1"/>
</dbReference>
<keyword evidence="2" id="KW-0547">Nucleotide-binding</keyword>
<dbReference type="eggNOG" id="COG1116">
    <property type="taxonomic scope" value="Bacteria"/>
</dbReference>
<dbReference type="GO" id="GO:0016887">
    <property type="term" value="F:ATP hydrolysis activity"/>
    <property type="evidence" value="ECO:0007669"/>
    <property type="project" value="InterPro"/>
</dbReference>
<dbReference type="HOGENOM" id="CLU_000604_1_22_0"/>
<dbReference type="Pfam" id="PF00005">
    <property type="entry name" value="ABC_tran"/>
    <property type="match status" value="1"/>
</dbReference>
<dbReference type="PANTHER" id="PTHR42788:SF13">
    <property type="entry name" value="ALIPHATIC SULFONATES IMPORT ATP-BINDING PROTEIN SSUB"/>
    <property type="match status" value="1"/>
</dbReference>
<reference evidence="5 6" key="2">
    <citation type="journal article" date="2009" name="Proc. Natl. Acad. Sci. U.S.A.">
        <title>On the chimeric nature, thermophilic origin, and phylogenetic placement of the Thermotogales.</title>
        <authorList>
            <person name="Zhaxybayeva O."/>
            <person name="Swithers K.S."/>
            <person name="Lapierre P."/>
            <person name="Fournier G.P."/>
            <person name="Bickhart D.M."/>
            <person name="DeBoy R.T."/>
            <person name="Nelson K.E."/>
            <person name="Nesbo C.L."/>
            <person name="Doolittle W.F."/>
            <person name="Gogarten J.P."/>
            <person name="Noll K.M."/>
        </authorList>
    </citation>
    <scope>NUCLEOTIDE SEQUENCE [LARGE SCALE GENOMIC DNA]</scope>
    <source>
        <strain evidence="6">ATCC BAA-301 / DSM 14385 / NBRC 107922 / TMO</strain>
    </source>
</reference>
<evidence type="ECO:0000259" key="4">
    <source>
        <dbReference type="PROSITE" id="PS50893"/>
    </source>
</evidence>
<proteinExistence type="predicted"/>
<dbReference type="PROSITE" id="PS00211">
    <property type="entry name" value="ABC_TRANSPORTER_1"/>
    <property type="match status" value="1"/>
</dbReference>
<gene>
    <name evidence="5" type="ordered locus">Tlet_1353</name>
</gene>
<feature type="domain" description="ABC transporter" evidence="4">
    <location>
        <begin position="5"/>
        <end position="217"/>
    </location>
</feature>
<dbReference type="PROSITE" id="PS50893">
    <property type="entry name" value="ABC_TRANSPORTER_2"/>
    <property type="match status" value="1"/>
</dbReference>
<keyword evidence="1" id="KW-0813">Transport</keyword>
<dbReference type="OrthoDB" id="9801958at2"/>
<dbReference type="RefSeq" id="WP_012003386.1">
    <property type="nucleotide sequence ID" value="NC_009828.1"/>
</dbReference>
<protein>
    <submittedName>
        <fullName evidence="5">ABC transporter related</fullName>
    </submittedName>
</protein>
<dbReference type="PANTHER" id="PTHR42788">
    <property type="entry name" value="TAURINE IMPORT ATP-BINDING PROTEIN-RELATED"/>
    <property type="match status" value="1"/>
</dbReference>
<keyword evidence="3" id="KW-0067">ATP-binding</keyword>
<evidence type="ECO:0000313" key="6">
    <source>
        <dbReference type="Proteomes" id="UP000002016"/>
    </source>
</evidence>
<dbReference type="InterPro" id="IPR003439">
    <property type="entry name" value="ABC_transporter-like_ATP-bd"/>
</dbReference>
<dbReference type="Gene3D" id="3.40.50.300">
    <property type="entry name" value="P-loop containing nucleotide triphosphate hydrolases"/>
    <property type="match status" value="1"/>
</dbReference>